<evidence type="ECO:0000313" key="4">
    <source>
        <dbReference type="Proteomes" id="UP000034805"/>
    </source>
</evidence>
<evidence type="ECO:0000259" key="2">
    <source>
        <dbReference type="Pfam" id="PF20502"/>
    </source>
</evidence>
<dbReference type="PANTHER" id="PTHR11139">
    <property type="entry name" value="ATAXIA TELANGIECTASIA MUTATED ATM -RELATED"/>
    <property type="match status" value="1"/>
</dbReference>
<name>A0A0P7UDR4_SCLFO</name>
<comment type="caution">
    <text evidence="3">The sequence shown here is derived from an EMBL/GenBank/DDBJ whole genome shotgun (WGS) entry which is preliminary data.</text>
</comment>
<dbReference type="GO" id="GO:0006302">
    <property type="term" value="P:double-strand break repair"/>
    <property type="evidence" value="ECO:0007669"/>
    <property type="project" value="TreeGrafter"/>
</dbReference>
<dbReference type="GO" id="GO:0008630">
    <property type="term" value="P:intrinsic apoptotic signaling pathway in response to DNA damage"/>
    <property type="evidence" value="ECO:0007669"/>
    <property type="project" value="TreeGrafter"/>
</dbReference>
<dbReference type="InterPro" id="IPR050517">
    <property type="entry name" value="DDR_Repair_Kinase"/>
</dbReference>
<sequence length="1370" mass="154229">VAALVTENVELHKSKLRFFMQKFCTIIKTMDSSQKELSIAIRGYGLFAGPCKVVCPQDVDFMYTELIQRCKQMYLTESDTQDDNVYQLPSFLDSIASVLFHLDRIPEVYTPVLEHLLVLQIDCFPQYSQRMMPTCCRSVVKVLTALAGKGPILWNFISTEDMKGPNGGEAAEDAKVRTGKWKVPSYRDYLPLFKALLDCEHMKDSGILHVNFEAEHIALKSLNRLLYDELIKSILKIVKKLDLSVQKINDKEEQLKSVESIDVPSSDPTAHLLPSKPNDFIAFVNLVEFSSELLLQSNAAYFEPWVYSLGQELILRSSRCPLVSGFYKLLSVTMKIAKKFKYFQVSVRMKQFKDELLASCLTFVLCLDHNIVALDVKAYVPALQAAFKLGLSHPPLAGAALDALEEWSSFIPQHVLQPYYREVLPCLDAYLQTAGSNEEGQNAWEVRCLSSRLQKGKGYGKVLMRLLRKSKHLSLGEDSPSIAVKYRVVRLLGRLGGQLNRSMVTAMSSEEVMKKFVAWDSEKRLNFAVPFSDMKPVVYLDTFLPRITELAISSADRQTKVVACELLHSIVVYMLGKSSQIPDGNKSSPPMYHLHKRIFPVLLRLACDVDQVTRQLFEPLIMQLIHWFTSNKKFESQDTVAVVEAILDGLVDPIDSTLRDFSGRCIHEFFKWSLKQSTSKQQEKSNVNIKSIFKRIYSLALHPSVFKRLGAALAFNSFYRQFREEKSLVEQYVFEVLVIFVESLSLAHLDEKALGNRNPALWLADLLLEKGVGFLISCFEGGGHAKGSSGLLSCSTLHVRGPFSLRATLQWMDMLLAALDCYSTFIGLHFLKPHMILDSKERSVFLKALQFFITELASLDIAAVERNLLRGQIISTFSPKEREDYNYLKGTIVVRLIEFVTIVLEKCHQDLWKLLEKDIFSDSFIDLVTMVVCEPVTIGFNVADVEVMTNLPDVCVRLMKALLSSVCGFLSVERLCAVDLFDPEADLDTSLGRKLLLAVYKGVAPREGSVCLPSMDMRSLKLADGLLQLALSTGGQTELMMELLLKNMKMPELQLGTSNQSCTTFSHGELFYTLFETTISSELLKNADSTVPVLMACAISNTSMVSSLLNAMLDHCFRERILRKSQGSKLVEKLLGHWSSLNPWWAQDTACTESKMATLTLLSKVLQIDASVCFHTGHKAFEEVFSTYTSILMDTVLPLSVKSHALTMLPFFTTLAEAPLAKLQGALELLVASHFPMQSHEFTKGSLDCNNYLDCVKKFLDALELSQSPMLLVLMAEVLCRDQKHIMEEQFQMCFKRIASRPHCDRQVQLLTSVFQGLQVGEQRFSAVNQATLERVLLPLLLHCSPDALRCFFAATVTDIVAALQSRFTK</sequence>
<organism evidence="3 4">
    <name type="scientific">Scleropages formosus</name>
    <name type="common">Asian bonytongue</name>
    <name type="synonym">Osteoglossum formosum</name>
    <dbReference type="NCBI Taxonomy" id="113540"/>
    <lineage>
        <taxon>Eukaryota</taxon>
        <taxon>Metazoa</taxon>
        <taxon>Chordata</taxon>
        <taxon>Craniata</taxon>
        <taxon>Vertebrata</taxon>
        <taxon>Euteleostomi</taxon>
        <taxon>Actinopterygii</taxon>
        <taxon>Neopterygii</taxon>
        <taxon>Teleostei</taxon>
        <taxon>Osteoglossocephala</taxon>
        <taxon>Osteoglossomorpha</taxon>
        <taxon>Osteoglossiformes</taxon>
        <taxon>Osteoglossidae</taxon>
        <taxon>Scleropages</taxon>
    </lineage>
</organism>
<accession>A0A0P7UDR4</accession>
<dbReference type="GO" id="GO:0033152">
    <property type="term" value="P:immunoglobulin V(D)J recombination"/>
    <property type="evidence" value="ECO:0007669"/>
    <property type="project" value="TreeGrafter"/>
</dbReference>
<dbReference type="Pfam" id="PF20502">
    <property type="entry name" value="DNAPKcs_CC1-2"/>
    <property type="match status" value="2"/>
</dbReference>
<gene>
    <name evidence="3" type="ORF">Z043_123297</name>
</gene>
<dbReference type="InterPro" id="IPR046803">
    <property type="entry name" value="DNAPKcs_CC1-2"/>
</dbReference>
<feature type="domain" description="DNA-PKcs N-terminal" evidence="1">
    <location>
        <begin position="345"/>
        <end position="495"/>
    </location>
</feature>
<dbReference type="SUPFAM" id="SSF48371">
    <property type="entry name" value="ARM repeat"/>
    <property type="match status" value="2"/>
</dbReference>
<evidence type="ECO:0000259" key="1">
    <source>
        <dbReference type="Pfam" id="PF20500"/>
    </source>
</evidence>
<feature type="domain" description="DNA-dependent protein kinase catalytic subunit CC1/2" evidence="2">
    <location>
        <begin position="589"/>
        <end position="756"/>
    </location>
</feature>
<protein>
    <submittedName>
        <fullName evidence="3">Uncharacterized protein</fullName>
    </submittedName>
</protein>
<dbReference type="GO" id="GO:0005634">
    <property type="term" value="C:nucleus"/>
    <property type="evidence" value="ECO:0007669"/>
    <property type="project" value="TreeGrafter"/>
</dbReference>
<dbReference type="InterPro" id="IPR046804">
    <property type="entry name" value="DNA-PKcs_N"/>
</dbReference>
<dbReference type="PANTHER" id="PTHR11139:SF68">
    <property type="entry name" value="DNA-DEPENDENT PROTEIN KINASE CATALYTIC SUBUNIT"/>
    <property type="match status" value="1"/>
</dbReference>
<dbReference type="Proteomes" id="UP000034805">
    <property type="component" value="Unassembled WGS sequence"/>
</dbReference>
<proteinExistence type="predicted"/>
<dbReference type="Pfam" id="PF20500">
    <property type="entry name" value="DNA-PKcs_N"/>
    <property type="match status" value="2"/>
</dbReference>
<feature type="non-terminal residue" evidence="3">
    <location>
        <position position="1370"/>
    </location>
</feature>
<dbReference type="GO" id="GO:0004674">
    <property type="term" value="F:protein serine/threonine kinase activity"/>
    <property type="evidence" value="ECO:0007669"/>
    <property type="project" value="TreeGrafter"/>
</dbReference>
<reference evidence="3 4" key="1">
    <citation type="submission" date="2015-08" db="EMBL/GenBank/DDBJ databases">
        <title>The genome of the Asian arowana (Scleropages formosus).</title>
        <authorList>
            <person name="Tan M.H."/>
            <person name="Gan H.M."/>
            <person name="Croft L.J."/>
            <person name="Austin C.M."/>
        </authorList>
    </citation>
    <scope>NUCLEOTIDE SEQUENCE [LARGE SCALE GENOMIC DNA]</scope>
    <source>
        <strain evidence="3">Aro1</strain>
    </source>
</reference>
<dbReference type="InterPro" id="IPR016024">
    <property type="entry name" value="ARM-type_fold"/>
</dbReference>
<feature type="domain" description="DNA-dependent protein kinase catalytic subunit CC1/2" evidence="2">
    <location>
        <begin position="983"/>
        <end position="1272"/>
    </location>
</feature>
<dbReference type="EMBL" id="JARO02013111">
    <property type="protein sequence ID" value="KPP58839.1"/>
    <property type="molecule type" value="Genomic_DNA"/>
</dbReference>
<feature type="non-terminal residue" evidence="3">
    <location>
        <position position="1"/>
    </location>
</feature>
<dbReference type="STRING" id="113540.ENSSFOP00015001624"/>
<dbReference type="GO" id="GO:0000723">
    <property type="term" value="P:telomere maintenance"/>
    <property type="evidence" value="ECO:0007669"/>
    <property type="project" value="TreeGrafter"/>
</dbReference>
<evidence type="ECO:0000313" key="3">
    <source>
        <dbReference type="EMBL" id="KPP58839.1"/>
    </source>
</evidence>
<feature type="domain" description="DNA-PKcs N-terminal" evidence="1">
    <location>
        <begin position="1"/>
        <end position="344"/>
    </location>
</feature>